<evidence type="ECO:0000313" key="2">
    <source>
        <dbReference type="Proteomes" id="UP000559010"/>
    </source>
</evidence>
<dbReference type="AlphaFoldDB" id="A0A848J8R7"/>
<reference evidence="1 2" key="1">
    <citation type="submission" date="2020-04" db="EMBL/GenBank/DDBJ databases">
        <title>Flammeovirgaceae bacterium KN852 isolated from deep sea.</title>
        <authorList>
            <person name="Zhang D.-C."/>
        </authorList>
    </citation>
    <scope>NUCLEOTIDE SEQUENCE [LARGE SCALE GENOMIC DNA]</scope>
    <source>
        <strain evidence="1 2">KN852</strain>
    </source>
</reference>
<gene>
    <name evidence="1" type="ORF">HH304_20615</name>
</gene>
<proteinExistence type="predicted"/>
<dbReference type="EMBL" id="JABBNU010000017">
    <property type="protein sequence ID" value="NMM50824.1"/>
    <property type="molecule type" value="Genomic_DNA"/>
</dbReference>
<comment type="caution">
    <text evidence="1">The sequence shown here is derived from an EMBL/GenBank/DDBJ whole genome shotgun (WGS) entry which is preliminary data.</text>
</comment>
<evidence type="ECO:0000313" key="1">
    <source>
        <dbReference type="EMBL" id="NMM50824.1"/>
    </source>
</evidence>
<dbReference type="Proteomes" id="UP000559010">
    <property type="component" value="Unassembled WGS sequence"/>
</dbReference>
<keyword evidence="2" id="KW-1185">Reference proteome</keyword>
<protein>
    <submittedName>
        <fullName evidence="1">Uncharacterized protein</fullName>
    </submittedName>
</protein>
<organism evidence="1 2">
    <name type="scientific">Marinigracilibium pacificum</name>
    <dbReference type="NCBI Taxonomy" id="2729599"/>
    <lineage>
        <taxon>Bacteria</taxon>
        <taxon>Pseudomonadati</taxon>
        <taxon>Bacteroidota</taxon>
        <taxon>Cytophagia</taxon>
        <taxon>Cytophagales</taxon>
        <taxon>Flammeovirgaceae</taxon>
        <taxon>Marinigracilibium</taxon>
    </lineage>
</organism>
<sequence>MESEILGRTIGSGFSREQTKATQPGIEKIWNYLGGKPNFCFGFAIQAVEHKDLLNFKDRFERIGELDITEGLKEIGSISGEDSFERYDETYADLDNQIKVFGYQKYPIRIIKNE</sequence>
<name>A0A848J8R7_9BACT</name>
<accession>A0A848J8R7</accession>